<evidence type="ECO:0000313" key="1">
    <source>
        <dbReference type="EMBL" id="CAD9710194.1"/>
    </source>
</evidence>
<sequence length="780" mass="86040">MEMYDDALVHEEAEEVEEVDWHPPEMHSVTQQLWDHCRRGPLSLVRWASSRFGESPLVVDDVFSEEDRRQALAFDQLLFARRLTELQAMVEKSLRSTHWTTRGHRFAPRVVRRAVWCCLVLQRRWSQAQGAGCRGDRRGLDLPLWLEILSFLGPCAPWVHCCLDFKGQLGCGAPLLTVFRKLANATPEPLVSALLALGADVNQRDHFGQSCLYKFVDTVFEPTPVASRVIRRVVDSGVDLSVRDVEDSMILVHNKSQRAFVLEALGARPWEEVAALVTQSDPSRALAAAMALAGFGPGSPTEHRDQLQAGHQVLDIDGTEKTYLYYWDDRDGVAFQGWWICFSVGSQNFVAFKHGDLASPDLPGLPWIRTTWSKASILGCEAMDENADRIRMNLQGVAPHTYEHQGEMNHGRKVYVRVDTVEAVSSSSMSEALDCHGEEECVYSRPSPLQLSRCRLLTSTLLLPLLERVAAGGTRGLTVSEGRFLRYLFEADVPAGSEDQVGQALALAVDQRMAALETVYASLAVGLEELWSGLPVLPPRMSTGDSHPDTGQPIPECLVAASEDPTEAIVELGRCNVTALEICKFTTPLSWNKRHLVQPALEALWRWAEAHRVGEVVVGLLEAKGVPGSCTALVLDRSALLPCFAPSKTPNESRSMLASMPEYWCQCRVELPITGAAADAVHEVAGAASLVREALDRLVDMHSDPTVPMTLARPPSSPRPHGPGVLEFVCAVPSPHLSETRQAHARLSVHVPELGSELEGLRVLQELQAQHAVDGRLKWA</sequence>
<dbReference type="AlphaFoldDB" id="A0A7S2SUX8"/>
<proteinExistence type="predicted"/>
<gene>
    <name evidence="1" type="ORF">RMAR1173_LOCUS21187</name>
</gene>
<accession>A0A7S2SUX8</accession>
<dbReference type="EMBL" id="HBHJ01031996">
    <property type="protein sequence ID" value="CAD9710194.1"/>
    <property type="molecule type" value="Transcribed_RNA"/>
</dbReference>
<name>A0A7S2SUX8_9STRA</name>
<reference evidence="1" key="1">
    <citation type="submission" date="2021-01" db="EMBL/GenBank/DDBJ databases">
        <authorList>
            <person name="Corre E."/>
            <person name="Pelletier E."/>
            <person name="Niang G."/>
            <person name="Scheremetjew M."/>
            <person name="Finn R."/>
            <person name="Kale V."/>
            <person name="Holt S."/>
            <person name="Cochrane G."/>
            <person name="Meng A."/>
            <person name="Brown T."/>
            <person name="Cohen L."/>
        </authorList>
    </citation>
    <scope>NUCLEOTIDE SEQUENCE</scope>
    <source>
        <strain evidence="1">CCMP1243</strain>
    </source>
</reference>
<protein>
    <submittedName>
        <fullName evidence="1">Uncharacterized protein</fullName>
    </submittedName>
</protein>
<organism evidence="1">
    <name type="scientific">Rhizochromulina marina</name>
    <dbReference type="NCBI Taxonomy" id="1034831"/>
    <lineage>
        <taxon>Eukaryota</taxon>
        <taxon>Sar</taxon>
        <taxon>Stramenopiles</taxon>
        <taxon>Ochrophyta</taxon>
        <taxon>Dictyochophyceae</taxon>
        <taxon>Rhizochromulinales</taxon>
        <taxon>Rhizochromulina</taxon>
    </lineage>
</organism>